<dbReference type="InterPro" id="IPR036291">
    <property type="entry name" value="NAD(P)-bd_dom_sf"/>
</dbReference>
<dbReference type="Pfam" id="PF01408">
    <property type="entry name" value="GFO_IDH_MocA"/>
    <property type="match status" value="1"/>
</dbReference>
<reference evidence="5" key="1">
    <citation type="submission" date="2024-06" db="EMBL/GenBank/DDBJ databases">
        <title>Draft genome sequence of Microbacterium sp. strain A8/3-1, isolated from Oxytropis tragacanthoides Fisch. ex DC. Root nodules in the Altai region of Russia.</title>
        <authorList>
            <person name="Sazanova A."/>
            <person name="Guro P."/>
            <person name="Kuznetsova I."/>
            <person name="Belimov A."/>
            <person name="Safronova V."/>
        </authorList>
    </citation>
    <scope>NUCLEOTIDE SEQUENCE</scope>
    <source>
        <strain evidence="5">A8/3-1</strain>
    </source>
</reference>
<evidence type="ECO:0000256" key="1">
    <source>
        <dbReference type="ARBA" id="ARBA00023002"/>
    </source>
</evidence>
<keyword evidence="1" id="KW-0560">Oxidoreductase</keyword>
<dbReference type="EMBL" id="CP158357">
    <property type="protein sequence ID" value="XBX76441.1"/>
    <property type="molecule type" value="Genomic_DNA"/>
</dbReference>
<dbReference type="Pfam" id="PF22725">
    <property type="entry name" value="GFO_IDH_MocA_C3"/>
    <property type="match status" value="1"/>
</dbReference>
<dbReference type="GO" id="GO:0016491">
    <property type="term" value="F:oxidoreductase activity"/>
    <property type="evidence" value="ECO:0007669"/>
    <property type="project" value="UniProtKB-KW"/>
</dbReference>
<dbReference type="AlphaFoldDB" id="A0AAU7VQX9"/>
<organism evidence="5">
    <name type="scientific">Microbacterium sp. A8/3-1</name>
    <dbReference type="NCBI Taxonomy" id="3160749"/>
    <lineage>
        <taxon>Bacteria</taxon>
        <taxon>Bacillati</taxon>
        <taxon>Actinomycetota</taxon>
        <taxon>Actinomycetes</taxon>
        <taxon>Micrococcales</taxon>
        <taxon>Microbacteriaceae</taxon>
        <taxon>Microbacterium</taxon>
    </lineage>
</organism>
<dbReference type="PANTHER" id="PTHR43818:SF11">
    <property type="entry name" value="BCDNA.GH03377"/>
    <property type="match status" value="1"/>
</dbReference>
<feature type="domain" description="Gfo/Idh/MocA-like oxidoreductase N-terminal" evidence="3">
    <location>
        <begin position="11"/>
        <end position="129"/>
    </location>
</feature>
<dbReference type="GO" id="GO:0000166">
    <property type="term" value="F:nucleotide binding"/>
    <property type="evidence" value="ECO:0007669"/>
    <property type="project" value="InterPro"/>
</dbReference>
<dbReference type="SUPFAM" id="SSF55347">
    <property type="entry name" value="Glyceraldehyde-3-phosphate dehydrogenase-like, C-terminal domain"/>
    <property type="match status" value="1"/>
</dbReference>
<dbReference type="InterPro" id="IPR055170">
    <property type="entry name" value="GFO_IDH_MocA-like_dom"/>
</dbReference>
<gene>
    <name evidence="5" type="ORF">ABS642_10975</name>
</gene>
<dbReference type="InterPro" id="IPR000683">
    <property type="entry name" value="Gfo/Idh/MocA-like_OxRdtase_N"/>
</dbReference>
<dbReference type="PANTHER" id="PTHR43818">
    <property type="entry name" value="BCDNA.GH03377"/>
    <property type="match status" value="1"/>
</dbReference>
<evidence type="ECO:0000256" key="2">
    <source>
        <dbReference type="ARBA" id="ARBA00023027"/>
    </source>
</evidence>
<accession>A0AAU7VQX9</accession>
<name>A0AAU7VQX9_9MICO</name>
<proteinExistence type="predicted"/>
<dbReference type="Gene3D" id="3.40.50.720">
    <property type="entry name" value="NAD(P)-binding Rossmann-like Domain"/>
    <property type="match status" value="1"/>
</dbReference>
<dbReference type="RefSeq" id="WP_350350091.1">
    <property type="nucleotide sequence ID" value="NZ_CP158357.1"/>
</dbReference>
<dbReference type="Gene3D" id="3.30.360.10">
    <property type="entry name" value="Dihydrodipicolinate Reductase, domain 2"/>
    <property type="match status" value="1"/>
</dbReference>
<keyword evidence="2" id="KW-0520">NAD</keyword>
<sequence length="397" mass="42498">MTEMSDGRELGVGLVGTSFMGRVHAQAWTLASRAFDLALTPRVVAVAGQDPERTAAFAARNDIARSSTDWRQLLDDPRVDVIDVCVPGDLHAVIAEEALAAGKHVLCEKPLSNSLAEAESMVAAAQSARERGIQSMVGYSYRFVPALAHARALVGAGRLGTIRHIRAQYLQDWIVAEDFPLVWRLDRERAGSGALGDIGAHIVDAAVFVTGQRLTGVSALTETFVRERPLPAATGALAATAGTGYGPVTVDDAAVFIGRTDGGALATFEATRFAAGRKNAMRLEVNGSLGSVSFDFESADELWFHDHTVDASEAGFRRIHVTEPSHPYAGAWWPAGHGLGYDHAFVHEVADFVRAIAEERTPEPSFEDGLYVQRVLDGVERSAAADAGWTPVDADRP</sequence>
<dbReference type="SUPFAM" id="SSF51735">
    <property type="entry name" value="NAD(P)-binding Rossmann-fold domains"/>
    <property type="match status" value="1"/>
</dbReference>
<evidence type="ECO:0000313" key="5">
    <source>
        <dbReference type="EMBL" id="XBX76441.1"/>
    </source>
</evidence>
<feature type="domain" description="GFO/IDH/MocA-like oxidoreductase" evidence="4">
    <location>
        <begin position="148"/>
        <end position="292"/>
    </location>
</feature>
<evidence type="ECO:0000259" key="3">
    <source>
        <dbReference type="Pfam" id="PF01408"/>
    </source>
</evidence>
<protein>
    <submittedName>
        <fullName evidence="5">Gfo/Idh/MocA family oxidoreductase</fullName>
    </submittedName>
</protein>
<dbReference type="InterPro" id="IPR050463">
    <property type="entry name" value="Gfo/Idh/MocA_oxidrdct_glycsds"/>
</dbReference>
<evidence type="ECO:0000259" key="4">
    <source>
        <dbReference type="Pfam" id="PF22725"/>
    </source>
</evidence>